<organism evidence="1 2">
    <name type="scientific">Passalora fulva</name>
    <name type="common">Tomato leaf mold</name>
    <name type="synonym">Cladosporium fulvum</name>
    <dbReference type="NCBI Taxonomy" id="5499"/>
    <lineage>
        <taxon>Eukaryota</taxon>
        <taxon>Fungi</taxon>
        <taxon>Dikarya</taxon>
        <taxon>Ascomycota</taxon>
        <taxon>Pezizomycotina</taxon>
        <taxon>Dothideomycetes</taxon>
        <taxon>Dothideomycetidae</taxon>
        <taxon>Mycosphaerellales</taxon>
        <taxon>Mycosphaerellaceae</taxon>
        <taxon>Fulvia</taxon>
    </lineage>
</organism>
<accession>A0A9Q8PC00</accession>
<protein>
    <submittedName>
        <fullName evidence="1">Uncharacterized protein</fullName>
    </submittedName>
</protein>
<reference evidence="1" key="1">
    <citation type="submission" date="2021-12" db="EMBL/GenBank/DDBJ databases">
        <authorList>
            <person name="Zaccaron A."/>
            <person name="Stergiopoulos I."/>
        </authorList>
    </citation>
    <scope>NUCLEOTIDE SEQUENCE</scope>
    <source>
        <strain evidence="1">Race5_Kim</strain>
    </source>
</reference>
<dbReference type="GeneID" id="71990576"/>
<name>A0A9Q8PC00_PASFU</name>
<dbReference type="Proteomes" id="UP000756132">
    <property type="component" value="Chromosome 7"/>
</dbReference>
<dbReference type="OMA" id="WLRASLM"/>
<dbReference type="RefSeq" id="XP_047764067.1">
    <property type="nucleotide sequence ID" value="XM_047909846.1"/>
</dbReference>
<dbReference type="KEGG" id="ffu:CLAFUR5_10698"/>
<keyword evidence="2" id="KW-1185">Reference proteome</keyword>
<dbReference type="AlphaFoldDB" id="A0A9Q8PC00"/>
<gene>
    <name evidence="1" type="ORF">CLAFUR5_10698</name>
</gene>
<evidence type="ECO:0000313" key="2">
    <source>
        <dbReference type="Proteomes" id="UP000756132"/>
    </source>
</evidence>
<dbReference type="OrthoDB" id="3635938at2759"/>
<dbReference type="EMBL" id="CP090169">
    <property type="protein sequence ID" value="UJO19701.1"/>
    <property type="molecule type" value="Genomic_DNA"/>
</dbReference>
<evidence type="ECO:0000313" key="1">
    <source>
        <dbReference type="EMBL" id="UJO19701.1"/>
    </source>
</evidence>
<reference evidence="1" key="2">
    <citation type="journal article" date="2022" name="Microb. Genom.">
        <title>A chromosome-scale genome assembly of the tomato pathogen Cladosporium fulvum reveals a compartmentalized genome architecture and the presence of a dispensable chromosome.</title>
        <authorList>
            <person name="Zaccaron A.Z."/>
            <person name="Chen L.H."/>
            <person name="Samaras A."/>
            <person name="Stergiopoulos I."/>
        </authorList>
    </citation>
    <scope>NUCLEOTIDE SEQUENCE</scope>
    <source>
        <strain evidence="1">Race5_Kim</strain>
    </source>
</reference>
<sequence>MAEDAAAAGFACDTSALPEQYLDAQSSQFNHALDVLIICNLIFNDDRVLLYRTADEPKSWKDKVGVPMFRLRRSDDQSGLEGVLKSKVDQVMSEDVSVEEYARVACRVQVGLDPARLQQSTSAMALHTAVSSPLIEDSVWLRASLLWKIEDGVELKPDGHVCRETFWASAEAVEKLPEESFLMGVKPDIQAALELRKRRVSLA</sequence>
<proteinExistence type="predicted"/>